<name>A0ABT6CI73_9SPHN</name>
<accession>A0ABT6CI73</accession>
<dbReference type="Proteomes" id="UP001222770">
    <property type="component" value="Unassembled WGS sequence"/>
</dbReference>
<dbReference type="Pfam" id="PF06233">
    <property type="entry name" value="Usg"/>
    <property type="match status" value="1"/>
</dbReference>
<gene>
    <name evidence="1" type="ORF">POM99_10465</name>
</gene>
<evidence type="ECO:0000313" key="2">
    <source>
        <dbReference type="Proteomes" id="UP001222770"/>
    </source>
</evidence>
<dbReference type="InterPro" id="IPR009354">
    <property type="entry name" value="Usg"/>
</dbReference>
<dbReference type="RefSeq" id="WP_277277489.1">
    <property type="nucleotide sequence ID" value="NZ_JAROCY010000008.1"/>
</dbReference>
<sequence length="98" mass="11606">MGTRGGFDRSHDPDFARQLEGYGLTTIQIHYYMPDHPSLLQMFMFQQHDLAPRFPRLERFLDHWRREIQATLHSIQVAHKHLIGPQEWRAVDGIITIN</sequence>
<organism evidence="1 2">
    <name type="scientific">Novosphingobium cyanobacteriorum</name>
    <dbReference type="NCBI Taxonomy" id="3024215"/>
    <lineage>
        <taxon>Bacteria</taxon>
        <taxon>Pseudomonadati</taxon>
        <taxon>Pseudomonadota</taxon>
        <taxon>Alphaproteobacteria</taxon>
        <taxon>Sphingomonadales</taxon>
        <taxon>Sphingomonadaceae</taxon>
        <taxon>Novosphingobium</taxon>
    </lineage>
</organism>
<evidence type="ECO:0000313" key="1">
    <source>
        <dbReference type="EMBL" id="MDF8333624.1"/>
    </source>
</evidence>
<dbReference type="EMBL" id="JAROCY010000008">
    <property type="protein sequence ID" value="MDF8333624.1"/>
    <property type="molecule type" value="Genomic_DNA"/>
</dbReference>
<comment type="caution">
    <text evidence="1">The sequence shown here is derived from an EMBL/GenBank/DDBJ whole genome shotgun (WGS) entry which is preliminary data.</text>
</comment>
<reference evidence="1 2" key="1">
    <citation type="submission" date="2023-03" db="EMBL/GenBank/DDBJ databases">
        <title>Novosphingobium cyanobacteriorum sp. nov., isolated from a eutrophic reservoir during the Microcystis bloom period.</title>
        <authorList>
            <person name="Kang M."/>
            <person name="Le V."/>
            <person name="Ko S.-R."/>
            <person name="Lee S.-A."/>
            <person name="Ahn C.-Y."/>
        </authorList>
    </citation>
    <scope>NUCLEOTIDE SEQUENCE [LARGE SCALE GENOMIC DNA]</scope>
    <source>
        <strain evidence="1 2">HBC54</strain>
    </source>
</reference>
<proteinExistence type="predicted"/>
<keyword evidence="2" id="KW-1185">Reference proteome</keyword>
<protein>
    <submittedName>
        <fullName evidence="1">Protein usg</fullName>
    </submittedName>
</protein>